<keyword evidence="2" id="KW-1185">Reference proteome</keyword>
<accession>A0A7M7M5Q7</accession>
<organism evidence="1 2">
    <name type="scientific">Varroa destructor</name>
    <name type="common">Honeybee mite</name>
    <dbReference type="NCBI Taxonomy" id="109461"/>
    <lineage>
        <taxon>Eukaryota</taxon>
        <taxon>Metazoa</taxon>
        <taxon>Ecdysozoa</taxon>
        <taxon>Arthropoda</taxon>
        <taxon>Chelicerata</taxon>
        <taxon>Arachnida</taxon>
        <taxon>Acari</taxon>
        <taxon>Parasitiformes</taxon>
        <taxon>Mesostigmata</taxon>
        <taxon>Gamasina</taxon>
        <taxon>Dermanyssoidea</taxon>
        <taxon>Varroidae</taxon>
        <taxon>Varroa</taxon>
    </lineage>
</organism>
<evidence type="ECO:0000313" key="1">
    <source>
        <dbReference type="EnsemblMetazoa" id="XP_022651287"/>
    </source>
</evidence>
<proteinExistence type="predicted"/>
<dbReference type="GeneID" id="111246257"/>
<dbReference type="EnsemblMetazoa" id="XM_022795552">
    <property type="protein sequence ID" value="XP_022651287"/>
    <property type="gene ID" value="LOC111246257"/>
</dbReference>
<dbReference type="KEGG" id="vde:111246257"/>
<dbReference type="RefSeq" id="XP_022651287.1">
    <property type="nucleotide sequence ID" value="XM_022795552.1"/>
</dbReference>
<protein>
    <submittedName>
        <fullName evidence="1">Uncharacterized protein</fullName>
    </submittedName>
</protein>
<dbReference type="InParanoid" id="A0A7M7M5Q7"/>
<dbReference type="Proteomes" id="UP000594260">
    <property type="component" value="Unplaced"/>
</dbReference>
<dbReference type="AlphaFoldDB" id="A0A7M7M5Q7"/>
<reference evidence="1" key="1">
    <citation type="submission" date="2021-01" db="UniProtKB">
        <authorList>
            <consortium name="EnsemblMetazoa"/>
        </authorList>
    </citation>
    <scope>IDENTIFICATION</scope>
</reference>
<evidence type="ECO:0000313" key="2">
    <source>
        <dbReference type="Proteomes" id="UP000594260"/>
    </source>
</evidence>
<sequence>MYVLRWYSVHELHFIYHFVPKVTSVSRSGRWQLTLTVSAEEVQLSCKTHVYLESLCGKPSCNTCRLLFFLCPGEACLCQKLQKDVSSSERRKLPAYAMKKAERYCDIMSTDAVPGGDTEMDFVVFSIRNLAM</sequence>
<name>A0A7M7M5Q7_VARDE</name>